<comment type="subcellular location">
    <subcellularLocation>
        <location evidence="1">Cell membrane</location>
    </subcellularLocation>
</comment>
<sequence>MNNVSNGNLDANPLSVSDAAEVGELASAVNRMTAHLKEMIKQIAEASEKLTAESHRLSKEATSTMEAALDIDMIISSTAEQAKEQQTGAKETAITIKEIASGIHRNANLLSEVNHSSNASASLADSGHKIISRATEQVNEVNRATDDLNELVTTMRNRAGEISEIVAGINQISEQTNILALNAGIEASRAGEKGRGFSVIAKEIRNLAETSKTSAERIDDLIMLLRTNTEKVAEVLNKGVEETVASVNEAGEMFDSISSSIRSVSQQIEDASATFEEMSAGTDQVLLVTEHQVTHAEQASASFVQVAENAGRQRVTIKEIATSANTLYRIAEKLQQTVTSFRT</sequence>
<proteinExistence type="inferred from homology"/>
<dbReference type="GO" id="GO:0005886">
    <property type="term" value="C:plasma membrane"/>
    <property type="evidence" value="ECO:0007669"/>
    <property type="project" value="UniProtKB-SubCell"/>
</dbReference>
<organism evidence="10 11">
    <name type="scientific">Halalkalibacter oceani</name>
    <dbReference type="NCBI Taxonomy" id="1653776"/>
    <lineage>
        <taxon>Bacteria</taxon>
        <taxon>Bacillati</taxon>
        <taxon>Bacillota</taxon>
        <taxon>Bacilli</taxon>
        <taxon>Bacillales</taxon>
        <taxon>Bacillaceae</taxon>
        <taxon>Halalkalibacter</taxon>
    </lineage>
</organism>
<dbReference type="InterPro" id="IPR004089">
    <property type="entry name" value="MCPsignal_dom"/>
</dbReference>
<name>A0A9X2DLY9_9BACI</name>
<dbReference type="Gene3D" id="1.10.287.950">
    <property type="entry name" value="Methyl-accepting chemotaxis protein"/>
    <property type="match status" value="1"/>
</dbReference>
<keyword evidence="4 6" id="KW-0807">Transducer</keyword>
<reference evidence="10" key="1">
    <citation type="submission" date="2022-05" db="EMBL/GenBank/DDBJ databases">
        <title>Comparative Genomics of Spacecraft Associated Microbes.</title>
        <authorList>
            <person name="Tran M.T."/>
            <person name="Wright A."/>
            <person name="Seuylemezian A."/>
            <person name="Eisen J."/>
            <person name="Coil D."/>
        </authorList>
    </citation>
    <scope>NUCLEOTIDE SEQUENCE</scope>
    <source>
        <strain evidence="10">214.1.1</strain>
    </source>
</reference>
<evidence type="ECO:0000256" key="2">
    <source>
        <dbReference type="ARBA" id="ARBA00022475"/>
    </source>
</evidence>
<evidence type="ECO:0000313" key="10">
    <source>
        <dbReference type="EMBL" id="MCM3712921.1"/>
    </source>
</evidence>
<feature type="coiled-coil region" evidence="7">
    <location>
        <begin position="29"/>
        <end position="60"/>
    </location>
</feature>
<feature type="domain" description="HAMP" evidence="9">
    <location>
        <begin position="1"/>
        <end position="41"/>
    </location>
</feature>
<evidence type="ECO:0000259" key="9">
    <source>
        <dbReference type="PROSITE" id="PS50885"/>
    </source>
</evidence>
<evidence type="ECO:0000256" key="3">
    <source>
        <dbReference type="ARBA" id="ARBA00023136"/>
    </source>
</evidence>
<evidence type="ECO:0000256" key="4">
    <source>
        <dbReference type="ARBA" id="ARBA00023224"/>
    </source>
</evidence>
<dbReference type="SMART" id="SM00283">
    <property type="entry name" value="MA"/>
    <property type="match status" value="1"/>
</dbReference>
<dbReference type="Proteomes" id="UP001139179">
    <property type="component" value="Unassembled WGS sequence"/>
</dbReference>
<keyword evidence="7" id="KW-0175">Coiled coil</keyword>
<dbReference type="PROSITE" id="PS50111">
    <property type="entry name" value="CHEMOTAXIS_TRANSDUC_2"/>
    <property type="match status" value="1"/>
</dbReference>
<keyword evidence="3" id="KW-0472">Membrane</keyword>
<dbReference type="Pfam" id="PF00015">
    <property type="entry name" value="MCPsignal"/>
    <property type="match status" value="1"/>
</dbReference>
<dbReference type="CDD" id="cd06225">
    <property type="entry name" value="HAMP"/>
    <property type="match status" value="1"/>
</dbReference>
<dbReference type="PANTHER" id="PTHR32089">
    <property type="entry name" value="METHYL-ACCEPTING CHEMOTAXIS PROTEIN MCPB"/>
    <property type="match status" value="1"/>
</dbReference>
<feature type="domain" description="Methyl-accepting transducer" evidence="8">
    <location>
        <begin position="60"/>
        <end position="307"/>
    </location>
</feature>
<dbReference type="InterPro" id="IPR003660">
    <property type="entry name" value="HAMP_dom"/>
</dbReference>
<evidence type="ECO:0000256" key="1">
    <source>
        <dbReference type="ARBA" id="ARBA00004236"/>
    </source>
</evidence>
<protein>
    <submittedName>
        <fullName evidence="10">Methyl-accepting chemotaxis protein</fullName>
    </submittedName>
</protein>
<dbReference type="GO" id="GO:0007165">
    <property type="term" value="P:signal transduction"/>
    <property type="evidence" value="ECO:0007669"/>
    <property type="project" value="UniProtKB-KW"/>
</dbReference>
<comment type="similarity">
    <text evidence="5">Belongs to the methyl-accepting chemotaxis (MCP) protein family.</text>
</comment>
<evidence type="ECO:0000259" key="8">
    <source>
        <dbReference type="PROSITE" id="PS50111"/>
    </source>
</evidence>
<keyword evidence="2" id="KW-1003">Cell membrane</keyword>
<evidence type="ECO:0000256" key="5">
    <source>
        <dbReference type="ARBA" id="ARBA00029447"/>
    </source>
</evidence>
<dbReference type="SUPFAM" id="SSF58104">
    <property type="entry name" value="Methyl-accepting chemotaxis protein (MCP) signaling domain"/>
    <property type="match status" value="1"/>
</dbReference>
<evidence type="ECO:0000313" key="11">
    <source>
        <dbReference type="Proteomes" id="UP001139179"/>
    </source>
</evidence>
<accession>A0A9X2DLY9</accession>
<evidence type="ECO:0000256" key="6">
    <source>
        <dbReference type="PROSITE-ProRule" id="PRU00284"/>
    </source>
</evidence>
<dbReference type="PANTHER" id="PTHR32089:SF112">
    <property type="entry name" value="LYSOZYME-LIKE PROTEIN-RELATED"/>
    <property type="match status" value="1"/>
</dbReference>
<dbReference type="EMBL" id="JAMBOL010000001">
    <property type="protein sequence ID" value="MCM3712921.1"/>
    <property type="molecule type" value="Genomic_DNA"/>
</dbReference>
<comment type="caution">
    <text evidence="10">The sequence shown here is derived from an EMBL/GenBank/DDBJ whole genome shotgun (WGS) entry which is preliminary data.</text>
</comment>
<evidence type="ECO:0000256" key="7">
    <source>
        <dbReference type="SAM" id="Coils"/>
    </source>
</evidence>
<gene>
    <name evidence="10" type="ORF">M3202_02425</name>
</gene>
<dbReference type="AlphaFoldDB" id="A0A9X2DLY9"/>
<keyword evidence="11" id="KW-1185">Reference proteome</keyword>
<dbReference type="Pfam" id="PF00672">
    <property type="entry name" value="HAMP"/>
    <property type="match status" value="1"/>
</dbReference>
<dbReference type="PROSITE" id="PS50885">
    <property type="entry name" value="HAMP"/>
    <property type="match status" value="1"/>
</dbReference>